<dbReference type="OrthoDB" id="9968859at2"/>
<keyword evidence="1" id="KW-1133">Transmembrane helix</keyword>
<sequence length="191" mass="20860">MKFLLAFSSFMPLYILGVAYLLPDVILCPEKASRLGILSAYMLAALVVISIVFLIIFRASFFFKANWSGAKVVSATLRNGNALSFYSAILIPLITLCQITTVGGTLCFWLSLLLSLALVIADGVYLSNPILVLFGLKTYDVEYEREKSAKESPTADAVILTSRSLSIGHVLSGKRISTGSYLAFNERSTRI</sequence>
<evidence type="ECO:0000313" key="3">
    <source>
        <dbReference type="Proteomes" id="UP000014204"/>
    </source>
</evidence>
<dbReference type="RefSeq" id="WP_016308414.1">
    <property type="nucleotide sequence ID" value="NZ_KE159646.1"/>
</dbReference>
<proteinExistence type="predicted"/>
<dbReference type="GeneID" id="82191955"/>
<organism evidence="2 3">
    <name type="scientific">Adlercreutzia caecimuris B7</name>
    <dbReference type="NCBI Taxonomy" id="1235794"/>
    <lineage>
        <taxon>Bacteria</taxon>
        <taxon>Bacillati</taxon>
        <taxon>Actinomycetota</taxon>
        <taxon>Coriobacteriia</taxon>
        <taxon>Eggerthellales</taxon>
        <taxon>Eggerthellaceae</taxon>
        <taxon>Adlercreutzia</taxon>
    </lineage>
</organism>
<accession>R9LAW8</accession>
<name>R9LAW8_9ACTN</name>
<dbReference type="HOGENOM" id="CLU_1419497_0_0_11"/>
<reference evidence="2 3" key="1">
    <citation type="submission" date="2013-04" db="EMBL/GenBank/DDBJ databases">
        <title>The Genome Sequence of Enterorhabdus caecimuris B7.</title>
        <authorList>
            <consortium name="The Broad Institute Genomics Platform"/>
            <consortium name="The Broad Institute Genome Sequencing Center for Infectious Disease"/>
            <person name="Earl A."/>
            <person name="Xavier R."/>
            <person name="Elson C."/>
            <person name="Duck W."/>
            <person name="Walker B."/>
            <person name="Young S."/>
            <person name="Zeng Q."/>
            <person name="Gargeya S."/>
            <person name="Fitzgerald M."/>
            <person name="Haas B."/>
            <person name="Abouelleil A."/>
            <person name="Allen A.W."/>
            <person name="Alvarado L."/>
            <person name="Arachchi H.M."/>
            <person name="Berlin A.M."/>
            <person name="Chapman S.B."/>
            <person name="Gainer-Dewar J."/>
            <person name="Goldberg J."/>
            <person name="Griggs A."/>
            <person name="Gujja S."/>
            <person name="Hansen M."/>
            <person name="Howarth C."/>
            <person name="Imamovic A."/>
            <person name="Ireland A."/>
            <person name="Larimer J."/>
            <person name="McCowan C."/>
            <person name="Murphy C."/>
            <person name="Pearson M."/>
            <person name="Poon T.W."/>
            <person name="Priest M."/>
            <person name="Roberts A."/>
            <person name="Saif S."/>
            <person name="Shea T."/>
            <person name="Sisk P."/>
            <person name="Sykes S."/>
            <person name="Wortman J."/>
            <person name="Nusbaum C."/>
            <person name="Birren B."/>
        </authorList>
    </citation>
    <scope>NUCLEOTIDE SEQUENCE [LARGE SCALE GENOMIC DNA]</scope>
    <source>
        <strain evidence="2 3">B7</strain>
    </source>
</reference>
<dbReference type="Proteomes" id="UP000014204">
    <property type="component" value="Unassembled WGS sequence"/>
</dbReference>
<feature type="transmembrane region" description="Helical" evidence="1">
    <location>
        <begin position="108"/>
        <end position="136"/>
    </location>
</feature>
<keyword evidence="1" id="KW-0812">Transmembrane</keyword>
<dbReference type="EMBL" id="ASSY01000002">
    <property type="protein sequence ID" value="EOS52882.1"/>
    <property type="molecule type" value="Genomic_DNA"/>
</dbReference>
<feature type="transmembrane region" description="Helical" evidence="1">
    <location>
        <begin position="82"/>
        <end position="102"/>
    </location>
</feature>
<gene>
    <name evidence="2" type="ORF">C811_00165</name>
</gene>
<protein>
    <submittedName>
        <fullName evidence="2">Uncharacterized protein</fullName>
    </submittedName>
</protein>
<comment type="caution">
    <text evidence="2">The sequence shown here is derived from an EMBL/GenBank/DDBJ whole genome shotgun (WGS) entry which is preliminary data.</text>
</comment>
<evidence type="ECO:0000256" key="1">
    <source>
        <dbReference type="SAM" id="Phobius"/>
    </source>
</evidence>
<dbReference type="AlphaFoldDB" id="R9LAW8"/>
<keyword evidence="3" id="KW-1185">Reference proteome</keyword>
<keyword evidence="1" id="KW-0472">Membrane</keyword>
<feature type="transmembrane region" description="Helical" evidence="1">
    <location>
        <begin position="37"/>
        <end position="61"/>
    </location>
</feature>
<evidence type="ECO:0000313" key="2">
    <source>
        <dbReference type="EMBL" id="EOS52882.1"/>
    </source>
</evidence>